<gene>
    <name evidence="1" type="ORF">FBZ96_1031230</name>
</gene>
<evidence type="ECO:0000313" key="1">
    <source>
        <dbReference type="EMBL" id="TWB02448.1"/>
    </source>
</evidence>
<proteinExistence type="predicted"/>
<name>A0A560DZA9_9BRAD</name>
<dbReference type="Proteomes" id="UP000319949">
    <property type="component" value="Unassembled WGS sequence"/>
</dbReference>
<dbReference type="AlphaFoldDB" id="A0A560DZA9"/>
<keyword evidence="2" id="KW-1185">Reference proteome</keyword>
<comment type="caution">
    <text evidence="1">The sequence shown here is derived from an EMBL/GenBank/DDBJ whole genome shotgun (WGS) entry which is preliminary data.</text>
</comment>
<organism evidence="1 2">
    <name type="scientific">Bradyrhizobium stylosanthis</name>
    <dbReference type="NCBI Taxonomy" id="1803665"/>
    <lineage>
        <taxon>Bacteria</taxon>
        <taxon>Pseudomonadati</taxon>
        <taxon>Pseudomonadota</taxon>
        <taxon>Alphaproteobacteria</taxon>
        <taxon>Hyphomicrobiales</taxon>
        <taxon>Nitrobacteraceae</taxon>
        <taxon>Bradyrhizobium</taxon>
    </lineage>
</organism>
<evidence type="ECO:0000313" key="2">
    <source>
        <dbReference type="Proteomes" id="UP000319949"/>
    </source>
</evidence>
<reference evidence="1 2" key="1">
    <citation type="submission" date="2019-06" db="EMBL/GenBank/DDBJ databases">
        <title>Genomic Encyclopedia of Type Strains, Phase IV (KMG-V): Genome sequencing to study the core and pangenomes of soil and plant-associated prokaryotes.</title>
        <authorList>
            <person name="Whitman W."/>
        </authorList>
    </citation>
    <scope>NUCLEOTIDE SEQUENCE [LARGE SCALE GENOMIC DNA]</scope>
    <source>
        <strain evidence="1 2">BR 510</strain>
    </source>
</reference>
<accession>A0A560DZA9</accession>
<sequence length="51" mass="5795">MIPDEIVLWFREIFADNYQTRVRLRGDKAVASSGLKTRECIVPCNVISLAV</sequence>
<dbReference type="EMBL" id="VITK01000003">
    <property type="protein sequence ID" value="TWB02448.1"/>
    <property type="molecule type" value="Genomic_DNA"/>
</dbReference>
<protein>
    <submittedName>
        <fullName evidence="1">Uncharacterized protein</fullName>
    </submittedName>
</protein>